<keyword evidence="1" id="KW-0472">Membrane</keyword>
<sequence length="82" mass="9045">MDDKNPCCAGNYFTGSDSLSGITPENTTELNSTSPKVRANGWIYTLMLQLITALWYGTVQAVMPEFKNPIVFQDSVALQNII</sequence>
<reference evidence="2" key="1">
    <citation type="submission" date="2022-04" db="EMBL/GenBank/DDBJ databases">
        <title>Complete genome of Methanoplanus endosymbiosus DSM 3599.</title>
        <authorList>
            <person name="Chen S.-C."/>
            <person name="You Y.-T."/>
            <person name="Zhou Y.-Z."/>
            <person name="Lai M.-C."/>
        </authorList>
    </citation>
    <scope>NUCLEOTIDE SEQUENCE</scope>
    <source>
        <strain evidence="2">DSM 3599</strain>
    </source>
</reference>
<dbReference type="Proteomes" id="UP001060368">
    <property type="component" value="Chromosome"/>
</dbReference>
<dbReference type="AlphaFoldDB" id="A0A9E7TKY6"/>
<keyword evidence="1" id="KW-0812">Transmembrane</keyword>
<proteinExistence type="predicted"/>
<name>A0A9E7TKY6_9EURY</name>
<protein>
    <submittedName>
        <fullName evidence="2">Uncharacterized protein</fullName>
    </submittedName>
</protein>
<dbReference type="EMBL" id="CP096115">
    <property type="protein sequence ID" value="UUX93239.1"/>
    <property type="molecule type" value="Genomic_DNA"/>
</dbReference>
<dbReference type="RefSeq" id="WP_257743379.1">
    <property type="nucleotide sequence ID" value="NZ_CP096115.1"/>
</dbReference>
<evidence type="ECO:0000256" key="1">
    <source>
        <dbReference type="SAM" id="Phobius"/>
    </source>
</evidence>
<evidence type="ECO:0000313" key="3">
    <source>
        <dbReference type="Proteomes" id="UP001060368"/>
    </source>
</evidence>
<organism evidence="2 3">
    <name type="scientific">Methanoplanus endosymbiosus</name>
    <dbReference type="NCBI Taxonomy" id="33865"/>
    <lineage>
        <taxon>Archaea</taxon>
        <taxon>Methanobacteriati</taxon>
        <taxon>Methanobacteriota</taxon>
        <taxon>Stenosarchaea group</taxon>
        <taxon>Methanomicrobia</taxon>
        <taxon>Methanomicrobiales</taxon>
        <taxon>Methanomicrobiaceae</taxon>
        <taxon>Methanoplanus</taxon>
    </lineage>
</organism>
<accession>A0A9E7TKY6</accession>
<dbReference type="KEGG" id="mend:L6E24_03700"/>
<dbReference type="GeneID" id="74306770"/>
<gene>
    <name evidence="2" type="ORF">L6E24_03700</name>
</gene>
<evidence type="ECO:0000313" key="2">
    <source>
        <dbReference type="EMBL" id="UUX93239.1"/>
    </source>
</evidence>
<keyword evidence="3" id="KW-1185">Reference proteome</keyword>
<keyword evidence="1" id="KW-1133">Transmembrane helix</keyword>
<feature type="transmembrane region" description="Helical" evidence="1">
    <location>
        <begin position="41"/>
        <end position="59"/>
    </location>
</feature>